<reference evidence="2" key="1">
    <citation type="submission" date="2022-12" db="EMBL/GenBank/DDBJ databases">
        <authorList>
            <person name="Petersen C."/>
        </authorList>
    </citation>
    <scope>NUCLEOTIDE SEQUENCE</scope>
    <source>
        <strain evidence="2">IBT 16125</strain>
    </source>
</reference>
<keyword evidence="3" id="KW-1185">Reference proteome</keyword>
<feature type="signal peptide" evidence="1">
    <location>
        <begin position="1"/>
        <end position="24"/>
    </location>
</feature>
<comment type="caution">
    <text evidence="2">The sequence shown here is derived from an EMBL/GenBank/DDBJ whole genome shotgun (WGS) entry which is preliminary data.</text>
</comment>
<gene>
    <name evidence="2" type="ORF">N7458_003349</name>
</gene>
<dbReference type="EMBL" id="JAPVEA010000002">
    <property type="protein sequence ID" value="KAJ5461797.1"/>
    <property type="molecule type" value="Genomic_DNA"/>
</dbReference>
<evidence type="ECO:0000313" key="3">
    <source>
        <dbReference type="Proteomes" id="UP001213681"/>
    </source>
</evidence>
<protein>
    <submittedName>
        <fullName evidence="2">Uncharacterized protein</fullName>
    </submittedName>
</protein>
<dbReference type="Proteomes" id="UP001213681">
    <property type="component" value="Unassembled WGS sequence"/>
</dbReference>
<organism evidence="2 3">
    <name type="scientific">Penicillium daleae</name>
    <dbReference type="NCBI Taxonomy" id="63821"/>
    <lineage>
        <taxon>Eukaryota</taxon>
        <taxon>Fungi</taxon>
        <taxon>Dikarya</taxon>
        <taxon>Ascomycota</taxon>
        <taxon>Pezizomycotina</taxon>
        <taxon>Eurotiomycetes</taxon>
        <taxon>Eurotiomycetidae</taxon>
        <taxon>Eurotiales</taxon>
        <taxon>Aspergillaceae</taxon>
        <taxon>Penicillium</taxon>
    </lineage>
</organism>
<reference evidence="2" key="2">
    <citation type="journal article" date="2023" name="IMA Fungus">
        <title>Comparative genomic study of the Penicillium genus elucidates a diverse pangenome and 15 lateral gene transfer events.</title>
        <authorList>
            <person name="Petersen C."/>
            <person name="Sorensen T."/>
            <person name="Nielsen M.R."/>
            <person name="Sondergaard T.E."/>
            <person name="Sorensen J.L."/>
            <person name="Fitzpatrick D.A."/>
            <person name="Frisvad J.C."/>
            <person name="Nielsen K.L."/>
        </authorList>
    </citation>
    <scope>NUCLEOTIDE SEQUENCE</scope>
    <source>
        <strain evidence="2">IBT 16125</strain>
    </source>
</reference>
<accession>A0AAD6G817</accession>
<dbReference type="GeneID" id="81596975"/>
<proteinExistence type="predicted"/>
<dbReference type="RefSeq" id="XP_056770839.1">
    <property type="nucleotide sequence ID" value="XM_056906732.1"/>
</dbReference>
<dbReference type="AlphaFoldDB" id="A0AAD6G817"/>
<sequence>MQFKNIILAAALTLGTSLFAVTSASGLAIGLQNNIAGLDIGQKQTTLLLNHLNHHTGAVTADDVISSYNATANTEAKDLEMMDMMQIDEVPVDCVQMVLCQAFHGFALSSIEANNAFVDNVVSFNKAQRKTLREIIAKNKDNVAAFLDRVASRALPFCVSTIKIDNSAIYASLDKATQALDPEETFEFPTANV</sequence>
<feature type="chain" id="PRO_5042158757" evidence="1">
    <location>
        <begin position="25"/>
        <end position="193"/>
    </location>
</feature>
<evidence type="ECO:0000313" key="2">
    <source>
        <dbReference type="EMBL" id="KAJ5461797.1"/>
    </source>
</evidence>
<name>A0AAD6G817_9EURO</name>
<evidence type="ECO:0000256" key="1">
    <source>
        <dbReference type="SAM" id="SignalP"/>
    </source>
</evidence>
<keyword evidence="1" id="KW-0732">Signal</keyword>